<dbReference type="InterPro" id="IPR001463">
    <property type="entry name" value="Na/Ala_symport"/>
</dbReference>
<dbReference type="InterPro" id="IPR050833">
    <property type="entry name" value="Poly_Biosynth_Transport"/>
</dbReference>
<feature type="transmembrane region" description="Helical" evidence="8">
    <location>
        <begin position="232"/>
        <end position="260"/>
    </location>
</feature>
<dbReference type="HOGENOM" id="CLU_040010_0_0_7"/>
<dbReference type="Pfam" id="PF13440">
    <property type="entry name" value="Polysacc_synt_3"/>
    <property type="match status" value="1"/>
</dbReference>
<feature type="transmembrane region" description="Helical" evidence="8">
    <location>
        <begin position="48"/>
        <end position="73"/>
    </location>
</feature>
<evidence type="ECO:0000256" key="8">
    <source>
        <dbReference type="SAM" id="Phobius"/>
    </source>
</evidence>
<feature type="transmembrane region" description="Helical" evidence="8">
    <location>
        <begin position="192"/>
        <end position="211"/>
    </location>
</feature>
<keyword evidence="6 8" id="KW-1133">Transmembrane helix</keyword>
<comment type="similarity">
    <text evidence="2">Belongs to the alanine or glycine:cation symporter (AGCS) (TC 2.A.25) family.</text>
</comment>
<dbReference type="AlphaFoldDB" id="A7I1Y2"/>
<keyword evidence="3" id="KW-0813">Transport</keyword>
<evidence type="ECO:0000256" key="5">
    <source>
        <dbReference type="ARBA" id="ARBA00022692"/>
    </source>
</evidence>
<keyword evidence="5 8" id="KW-0812">Transmembrane</keyword>
<dbReference type="Proteomes" id="UP000002407">
    <property type="component" value="Chromosome"/>
</dbReference>
<dbReference type="GO" id="GO:0005886">
    <property type="term" value="C:plasma membrane"/>
    <property type="evidence" value="ECO:0007669"/>
    <property type="project" value="UniProtKB-SubCell"/>
</dbReference>
<dbReference type="PRINTS" id="PR00175">
    <property type="entry name" value="NAALASMPORT"/>
</dbReference>
<dbReference type="PANTHER" id="PTHR30250">
    <property type="entry name" value="PST FAMILY PREDICTED COLANIC ACID TRANSPORTER"/>
    <property type="match status" value="1"/>
</dbReference>
<evidence type="ECO:0000256" key="6">
    <source>
        <dbReference type="ARBA" id="ARBA00022989"/>
    </source>
</evidence>
<feature type="transmembrane region" description="Helical" evidence="8">
    <location>
        <begin position="266"/>
        <end position="291"/>
    </location>
</feature>
<evidence type="ECO:0000256" key="4">
    <source>
        <dbReference type="ARBA" id="ARBA00022475"/>
    </source>
</evidence>
<comment type="subcellular location">
    <subcellularLocation>
        <location evidence="1">Cell membrane</location>
        <topology evidence="1">Multi-pass membrane protein</topology>
    </subcellularLocation>
</comment>
<dbReference type="STRING" id="360107.CHAB381_0962"/>
<keyword evidence="10" id="KW-1185">Reference proteome</keyword>
<sequence length="511" mass="57787">MKFLTQSATNQRKFGVVLSYANIFLSTISALIYTPFFLRMMGQAEYGLYSLASSVIGYLAILDFGFGNAVIVYTSKYIANGDKKAEKTLHGTIFSVYLIISIFAIISGIIITYFAGDIFGAKLSDYEISKLQIMFLLLTLNLALTFIFSIYSTILNAYENFIFMKLMNIFRTIMLPVLAIPVLFLGYRAVCIIVILTVINIVCILADFFYCRKTVRPEISVLNFDFSVLKNIFGYSFFIFLGIVVDQVNWSVANFILGIFCGAKEVAIYAVAIVINGTFITLSVTISSVMLPKVAKMVSLGSKDSEMTDEFIKIARLQFYIIFLIASLFVIFGREFIILWAGKNYEQSYFVALILVLPITIPLIQNLGISILQAKNRVKFRSIGAFLMTFANIAISIPLAEKYGAIGAAIGTGVTIFAFNAVIMNFYYHLRIKLDILKFWRNIFKMMFFMLFGVAFILIFDYFTNYGGLKFLLVLGTLYIIIYTLICVKFIMNDYEISILRSVFAKIRIKI</sequence>
<feature type="transmembrane region" description="Helical" evidence="8">
    <location>
        <begin position="135"/>
        <end position="157"/>
    </location>
</feature>
<evidence type="ECO:0000256" key="3">
    <source>
        <dbReference type="ARBA" id="ARBA00022448"/>
    </source>
</evidence>
<dbReference type="PANTHER" id="PTHR30250:SF26">
    <property type="entry name" value="PSMA PROTEIN"/>
    <property type="match status" value="1"/>
</dbReference>
<proteinExistence type="inferred from homology"/>
<feature type="transmembrane region" description="Helical" evidence="8">
    <location>
        <begin position="406"/>
        <end position="430"/>
    </location>
</feature>
<feature type="transmembrane region" description="Helical" evidence="8">
    <location>
        <begin position="469"/>
        <end position="492"/>
    </location>
</feature>
<feature type="transmembrane region" description="Helical" evidence="8">
    <location>
        <begin position="169"/>
        <end position="186"/>
    </location>
</feature>
<dbReference type="RefSeq" id="WP_012108816.1">
    <property type="nucleotide sequence ID" value="NC_009714.1"/>
</dbReference>
<feature type="transmembrane region" description="Helical" evidence="8">
    <location>
        <begin position="14"/>
        <end position="36"/>
    </location>
</feature>
<organism evidence="9 10">
    <name type="scientific">Campylobacter hominis (strain ATCC BAA-381 / DSM 21671 / CCUG 45161 / LMG 19568 / NCTC 13146 / CH001A)</name>
    <dbReference type="NCBI Taxonomy" id="360107"/>
    <lineage>
        <taxon>Bacteria</taxon>
        <taxon>Pseudomonadati</taxon>
        <taxon>Campylobacterota</taxon>
        <taxon>Epsilonproteobacteria</taxon>
        <taxon>Campylobacterales</taxon>
        <taxon>Campylobacteraceae</taxon>
        <taxon>Campylobacter</taxon>
    </lineage>
</organism>
<dbReference type="GO" id="GO:0005283">
    <property type="term" value="F:amino acid:sodium symporter activity"/>
    <property type="evidence" value="ECO:0007669"/>
    <property type="project" value="InterPro"/>
</dbReference>
<accession>A7I1Y2</accession>
<dbReference type="eggNOG" id="COG2244">
    <property type="taxonomic scope" value="Bacteria"/>
</dbReference>
<keyword evidence="4" id="KW-1003">Cell membrane</keyword>
<feature type="transmembrane region" description="Helical" evidence="8">
    <location>
        <begin position="380"/>
        <end position="400"/>
    </location>
</feature>
<feature type="transmembrane region" description="Helical" evidence="8">
    <location>
        <begin position="442"/>
        <end position="463"/>
    </location>
</feature>
<name>A7I1Y2_CAMHC</name>
<keyword evidence="7 8" id="KW-0472">Membrane</keyword>
<gene>
    <name evidence="9" type="ordered locus">CHAB381_0962</name>
</gene>
<dbReference type="EMBL" id="CP000776">
    <property type="protein sequence ID" value="ABS52101.1"/>
    <property type="molecule type" value="Genomic_DNA"/>
</dbReference>
<evidence type="ECO:0000313" key="10">
    <source>
        <dbReference type="Proteomes" id="UP000002407"/>
    </source>
</evidence>
<dbReference type="KEGG" id="cha:CHAB381_0962"/>
<reference evidence="10" key="1">
    <citation type="submission" date="2007-07" db="EMBL/GenBank/DDBJ databases">
        <title>Complete genome sequence of Campylobacter hominis ATCC BAA-381, a commensal isolated from the human gastrointestinal tract.</title>
        <authorList>
            <person name="Fouts D.E."/>
            <person name="Mongodin E.F."/>
            <person name="Puiu D."/>
            <person name="Sebastian Y."/>
            <person name="Miller W.G."/>
            <person name="Mandrell R.E."/>
            <person name="Nelson K.E."/>
        </authorList>
    </citation>
    <scope>NUCLEOTIDE SEQUENCE [LARGE SCALE GENOMIC DNA]</scope>
    <source>
        <strain evidence="10">ATCC BAA-381 / LMG 19568 / NCTC 13146 / CH001A</strain>
    </source>
</reference>
<evidence type="ECO:0000256" key="7">
    <source>
        <dbReference type="ARBA" id="ARBA00023136"/>
    </source>
</evidence>
<evidence type="ECO:0000313" key="9">
    <source>
        <dbReference type="EMBL" id="ABS52101.1"/>
    </source>
</evidence>
<feature type="transmembrane region" description="Helical" evidence="8">
    <location>
        <begin position="319"/>
        <end position="342"/>
    </location>
</feature>
<feature type="transmembrane region" description="Helical" evidence="8">
    <location>
        <begin position="94"/>
        <end position="115"/>
    </location>
</feature>
<evidence type="ECO:0000256" key="1">
    <source>
        <dbReference type="ARBA" id="ARBA00004651"/>
    </source>
</evidence>
<protein>
    <submittedName>
        <fullName evidence="9">Virulence factor mvin superfamily</fullName>
    </submittedName>
</protein>
<feature type="transmembrane region" description="Helical" evidence="8">
    <location>
        <begin position="348"/>
        <end position="368"/>
    </location>
</feature>
<evidence type="ECO:0000256" key="2">
    <source>
        <dbReference type="ARBA" id="ARBA00009261"/>
    </source>
</evidence>